<dbReference type="EMBL" id="PGOL01002080">
    <property type="protein sequence ID" value="PKI50792.1"/>
    <property type="molecule type" value="Genomic_DNA"/>
</dbReference>
<comment type="caution">
    <text evidence="1">The sequence shown here is derived from an EMBL/GenBank/DDBJ whole genome shotgun (WGS) entry which is preliminary data.</text>
</comment>
<proteinExistence type="predicted"/>
<name>A0A2I0J3K4_PUNGR</name>
<reference evidence="1 2" key="1">
    <citation type="submission" date="2017-11" db="EMBL/GenBank/DDBJ databases">
        <title>De-novo sequencing of pomegranate (Punica granatum L.) genome.</title>
        <authorList>
            <person name="Akparov Z."/>
            <person name="Amiraslanov A."/>
            <person name="Hajiyeva S."/>
            <person name="Abbasov M."/>
            <person name="Kaur K."/>
            <person name="Hamwieh A."/>
            <person name="Solovyev V."/>
            <person name="Salamov A."/>
            <person name="Braich B."/>
            <person name="Kosarev P."/>
            <person name="Mahmoud A."/>
            <person name="Hajiyev E."/>
            <person name="Babayeva S."/>
            <person name="Izzatullayeva V."/>
            <person name="Mammadov A."/>
            <person name="Mammadov A."/>
            <person name="Sharifova S."/>
            <person name="Ojaghi J."/>
            <person name="Eynullazada K."/>
            <person name="Bayramov B."/>
            <person name="Abdulazimova A."/>
            <person name="Shahmuradov I."/>
        </authorList>
    </citation>
    <scope>NUCLEOTIDE SEQUENCE [LARGE SCALE GENOMIC DNA]</scope>
    <source>
        <strain evidence="2">cv. AG2017</strain>
        <tissue evidence="1">Leaf</tissue>
    </source>
</reference>
<dbReference type="Proteomes" id="UP000233551">
    <property type="component" value="Unassembled WGS sequence"/>
</dbReference>
<accession>A0A2I0J3K4</accession>
<gene>
    <name evidence="1" type="ORF">CRG98_028787</name>
</gene>
<dbReference type="AlphaFoldDB" id="A0A2I0J3K4"/>
<keyword evidence="2" id="KW-1185">Reference proteome</keyword>
<evidence type="ECO:0000313" key="1">
    <source>
        <dbReference type="EMBL" id="PKI50792.1"/>
    </source>
</evidence>
<sequence length="268" mass="28187">MVLEEALGKGGGSVIGGGGGNGGGINPGAGGDHGISFGGGGGAAGGVIANGFGGSIGGGGIGGRIRRALGGGISVGIVESCQRCWRKYWYWSRRQWEKYTVFESSKGLFFGTGINYCSCDPPFFHTSVAGLARELLCHFGFDPWLPIGPLIIFCTNGFGCFPSIGKQARVNVVYQEGCWCWRRSSDPQSADIQALVAGREDQRWDEAKLHYGLRVISLDPPSSLGCVCSIDCIQMTVGDSRPSFLHLPCYSRDLEEFSGAGSLAKGLG</sequence>
<evidence type="ECO:0000313" key="2">
    <source>
        <dbReference type="Proteomes" id="UP000233551"/>
    </source>
</evidence>
<organism evidence="1 2">
    <name type="scientific">Punica granatum</name>
    <name type="common">Pomegranate</name>
    <dbReference type="NCBI Taxonomy" id="22663"/>
    <lineage>
        <taxon>Eukaryota</taxon>
        <taxon>Viridiplantae</taxon>
        <taxon>Streptophyta</taxon>
        <taxon>Embryophyta</taxon>
        <taxon>Tracheophyta</taxon>
        <taxon>Spermatophyta</taxon>
        <taxon>Magnoliopsida</taxon>
        <taxon>eudicotyledons</taxon>
        <taxon>Gunneridae</taxon>
        <taxon>Pentapetalae</taxon>
        <taxon>rosids</taxon>
        <taxon>malvids</taxon>
        <taxon>Myrtales</taxon>
        <taxon>Lythraceae</taxon>
        <taxon>Punica</taxon>
    </lineage>
</organism>
<protein>
    <submittedName>
        <fullName evidence="1">Uncharacterized protein</fullName>
    </submittedName>
</protein>